<evidence type="ECO:0008006" key="3">
    <source>
        <dbReference type="Google" id="ProtNLM"/>
    </source>
</evidence>
<protein>
    <recommendedName>
        <fullName evidence="3">Glyoxalase</fullName>
    </recommendedName>
</protein>
<reference evidence="1 2" key="1">
    <citation type="submission" date="2021-02" db="EMBL/GenBank/DDBJ databases">
        <authorList>
            <person name="Vanwijnsberghe S."/>
        </authorList>
    </citation>
    <scope>NUCLEOTIDE SEQUENCE [LARGE SCALE GENOMIC DNA]</scope>
    <source>
        <strain evidence="1 2">LMG 31837</strain>
    </source>
</reference>
<dbReference type="RefSeq" id="WP_211610821.1">
    <property type="nucleotide sequence ID" value="NZ_CAJNBK010000004.1"/>
</dbReference>
<proteinExistence type="predicted"/>
<sequence length="82" mass="8924">MPIIGIKSLVYGVEDVELSTRFFSDFGLPLIEGDDKNSTFQLEEGSSVVIRQLADPLRKRPSEAVLDANCNLEGEQAKLGGV</sequence>
<gene>
    <name evidence="1" type="ORF">R69888_01977</name>
</gene>
<evidence type="ECO:0000313" key="2">
    <source>
        <dbReference type="Proteomes" id="UP000672526"/>
    </source>
</evidence>
<comment type="caution">
    <text evidence="1">The sequence shown here is derived from an EMBL/GenBank/DDBJ whole genome shotgun (WGS) entry which is preliminary data.</text>
</comment>
<keyword evidence="2" id="KW-1185">Reference proteome</keyword>
<accession>A0ABM8R2G9</accession>
<organism evidence="1 2">
    <name type="scientific">Paraburkholderia haematera</name>
    <dbReference type="NCBI Taxonomy" id="2793077"/>
    <lineage>
        <taxon>Bacteria</taxon>
        <taxon>Pseudomonadati</taxon>
        <taxon>Pseudomonadota</taxon>
        <taxon>Betaproteobacteria</taxon>
        <taxon>Burkholderiales</taxon>
        <taxon>Burkholderiaceae</taxon>
        <taxon>Paraburkholderia</taxon>
    </lineage>
</organism>
<dbReference type="EMBL" id="CAJNBK010000004">
    <property type="protein sequence ID" value="CAE6729334.1"/>
    <property type="molecule type" value="Genomic_DNA"/>
</dbReference>
<name>A0ABM8R2G9_9BURK</name>
<evidence type="ECO:0000313" key="1">
    <source>
        <dbReference type="EMBL" id="CAE6729334.1"/>
    </source>
</evidence>
<dbReference type="Proteomes" id="UP000672526">
    <property type="component" value="Unassembled WGS sequence"/>
</dbReference>